<dbReference type="Gene3D" id="3.40.50.12780">
    <property type="entry name" value="N-terminal domain of ligase-like"/>
    <property type="match status" value="1"/>
</dbReference>
<dbReference type="PANTHER" id="PTHR43272">
    <property type="entry name" value="LONG-CHAIN-FATTY-ACID--COA LIGASE"/>
    <property type="match status" value="1"/>
</dbReference>
<dbReference type="PROSITE" id="PS00455">
    <property type="entry name" value="AMP_BINDING"/>
    <property type="match status" value="1"/>
</dbReference>
<dbReference type="GO" id="GO:0016020">
    <property type="term" value="C:membrane"/>
    <property type="evidence" value="ECO:0007669"/>
    <property type="project" value="TreeGrafter"/>
</dbReference>
<dbReference type="AlphaFoldDB" id="A0A0D9QK25"/>
<dbReference type="EMBL" id="KQ001675">
    <property type="protein sequence ID" value="KJP87425.1"/>
    <property type="molecule type" value="Genomic_DNA"/>
</dbReference>
<dbReference type="PANTHER" id="PTHR43272:SF33">
    <property type="entry name" value="AMP-BINDING DOMAIN-CONTAINING PROTEIN-RELATED"/>
    <property type="match status" value="1"/>
</dbReference>
<protein>
    <recommendedName>
        <fullName evidence="4">AMP-dependent synthetase/ligase domain-containing protein</fullName>
    </recommendedName>
</protein>
<feature type="compositionally biased region" description="Polar residues" evidence="3">
    <location>
        <begin position="295"/>
        <end position="304"/>
    </location>
</feature>
<dbReference type="GeneID" id="24268296"/>
<dbReference type="InterPro" id="IPR000873">
    <property type="entry name" value="AMP-dep_synth/lig_dom"/>
</dbReference>
<evidence type="ECO:0000313" key="6">
    <source>
        <dbReference type="Proteomes" id="UP000054561"/>
    </source>
</evidence>
<dbReference type="VEuPathDB" id="PlasmoDB:AK88_02982"/>
<feature type="region of interest" description="Disordered" evidence="3">
    <location>
        <begin position="277"/>
        <end position="304"/>
    </location>
</feature>
<sequence length="754" mass="87306">MDVTSFKRKVYNFLENENEYAFKDDDDKTDEIQYFEEVKGTAKKNSSNIIRPKKYDLCQSFEKTKGFLGIEMSSKYDVFCFACKYYYNNNFLGERKKEVRGNQTILGEYSFKTYGEIKNEIEILASALYQFEHIEPNFFEDNGEYESFKILGIWSKNRIEWLTTDYACSAIDFVTVPIYDTIGINSVKYIFQKTQMKICCIEAEKLETLIKLKDELIDLQILIIYDEWSLKDNIKQKASKAGYKVYFYKDLIDKYKNQNIIPQYDFYDYDFHNKEKGQKDVNKRQDSKSGAGGEKNNNSANSGSRCNALMQKLKRNKGKVTDVCTIIFTSGSSGMPKGAMLTHNTFITFLQSYIIDGNKLGLIKHDVVLSYLPLAHVYERLIEFAVCFFGAQIGYFSGNIKELVSDINELKPTFLITVPRILQKIHDNVMEGLKNKSFISRSLVKTALKNKKNIYLKNPKKFSHPIYDIILQPVRNRFGGRIRTQVMGSASMDKNKLIDLQMLFSAPIAEGWGMTEVGVGFLQHRYDSTKGTIGGMFSNISMKVVKVENMKYDPKAYPNRGELCVKGSSLMVGYFRDEQLTQKSFDEDGYFYTGDVVEVNENNAYVRIIDRAKNIFKLAQGEYVEPEKLENIYTNSIYIENIFVHGYNYENELVAIIVPNEIFVRDYAKKNNLNMSFEELLKCDAIKKLVHNEILTMSKTYNLNGIEKIHLFHLTPIPFSVENKQLTPTHKVVRNTIFADYKKIIDDLYKSRKK</sequence>
<dbReference type="SUPFAM" id="SSF56801">
    <property type="entry name" value="Acetyl-CoA synthetase-like"/>
    <property type="match status" value="1"/>
</dbReference>
<evidence type="ECO:0000256" key="1">
    <source>
        <dbReference type="ARBA" id="ARBA00022741"/>
    </source>
</evidence>
<evidence type="ECO:0000259" key="4">
    <source>
        <dbReference type="Pfam" id="PF00501"/>
    </source>
</evidence>
<dbReference type="OrthoDB" id="1700726at2759"/>
<organism evidence="5 6">
    <name type="scientific">Plasmodium fragile</name>
    <dbReference type="NCBI Taxonomy" id="5857"/>
    <lineage>
        <taxon>Eukaryota</taxon>
        <taxon>Sar</taxon>
        <taxon>Alveolata</taxon>
        <taxon>Apicomplexa</taxon>
        <taxon>Aconoidasida</taxon>
        <taxon>Haemosporida</taxon>
        <taxon>Plasmodiidae</taxon>
        <taxon>Plasmodium</taxon>
        <taxon>Plasmodium (Plasmodium)</taxon>
    </lineage>
</organism>
<feature type="domain" description="AMP-dependent synthetase/ligase" evidence="4">
    <location>
        <begin position="100"/>
        <end position="575"/>
    </location>
</feature>
<keyword evidence="2" id="KW-0067">ATP-binding</keyword>
<accession>A0A0D9QK25</accession>
<evidence type="ECO:0000256" key="2">
    <source>
        <dbReference type="ARBA" id="ARBA00022840"/>
    </source>
</evidence>
<reference evidence="5 6" key="1">
    <citation type="submission" date="2014-03" db="EMBL/GenBank/DDBJ databases">
        <title>The Genome Sequence of Plasmodium fragile nilgiri.</title>
        <authorList>
            <consortium name="The Broad Institute Genomics Platform"/>
            <consortium name="The Broad Institute Genome Sequencing Center for Infectious Disease"/>
            <person name="Neafsey D."/>
            <person name="Duraisingh M."/>
            <person name="Young S.K."/>
            <person name="Zeng Q."/>
            <person name="Gargeya S."/>
            <person name="Abouelleil A."/>
            <person name="Alvarado L."/>
            <person name="Chapman S.B."/>
            <person name="Gainer-Dewar J."/>
            <person name="Goldberg J."/>
            <person name="Griggs A."/>
            <person name="Gujja S."/>
            <person name="Hansen M."/>
            <person name="Howarth C."/>
            <person name="Imamovic A."/>
            <person name="Larimer J."/>
            <person name="Pearson M."/>
            <person name="Poon T.W."/>
            <person name="Priest M."/>
            <person name="Roberts A."/>
            <person name="Saif S."/>
            <person name="Shea T."/>
            <person name="Sykes S."/>
            <person name="Wortman J."/>
            <person name="Nusbaum C."/>
            <person name="Birren B."/>
        </authorList>
    </citation>
    <scope>NUCLEOTIDE SEQUENCE [LARGE SCALE GENOMIC DNA]</scope>
    <source>
        <strain evidence="6">nilgiri</strain>
    </source>
</reference>
<dbReference type="GO" id="GO:0005783">
    <property type="term" value="C:endoplasmic reticulum"/>
    <property type="evidence" value="ECO:0007669"/>
    <property type="project" value="TreeGrafter"/>
</dbReference>
<dbReference type="GO" id="GO:0005524">
    <property type="term" value="F:ATP binding"/>
    <property type="evidence" value="ECO:0007669"/>
    <property type="project" value="UniProtKB-KW"/>
</dbReference>
<dbReference type="GO" id="GO:0004467">
    <property type="term" value="F:long-chain fatty acid-CoA ligase activity"/>
    <property type="evidence" value="ECO:0007669"/>
    <property type="project" value="TreeGrafter"/>
</dbReference>
<dbReference type="InterPro" id="IPR042099">
    <property type="entry name" value="ANL_N_sf"/>
</dbReference>
<dbReference type="Proteomes" id="UP000054561">
    <property type="component" value="Unassembled WGS sequence"/>
</dbReference>
<dbReference type="RefSeq" id="XP_012336028.1">
    <property type="nucleotide sequence ID" value="XM_012480605.1"/>
</dbReference>
<name>A0A0D9QK25_PLAFR</name>
<feature type="compositionally biased region" description="Basic and acidic residues" evidence="3">
    <location>
        <begin position="277"/>
        <end position="287"/>
    </location>
</feature>
<dbReference type="OMA" id="NRGELCV"/>
<keyword evidence="6" id="KW-1185">Reference proteome</keyword>
<evidence type="ECO:0000313" key="5">
    <source>
        <dbReference type="EMBL" id="KJP87425.1"/>
    </source>
</evidence>
<gene>
    <name evidence="5" type="ORF">AK88_02982</name>
</gene>
<evidence type="ECO:0000256" key="3">
    <source>
        <dbReference type="SAM" id="MobiDB-lite"/>
    </source>
</evidence>
<keyword evidence="1" id="KW-0547">Nucleotide-binding</keyword>
<dbReference type="InterPro" id="IPR020845">
    <property type="entry name" value="AMP-binding_CS"/>
</dbReference>
<dbReference type="Pfam" id="PF00501">
    <property type="entry name" value="AMP-binding"/>
    <property type="match status" value="1"/>
</dbReference>
<proteinExistence type="predicted"/>